<dbReference type="Proteomes" id="UP001196316">
    <property type="component" value="Unassembled WGS sequence"/>
</dbReference>
<feature type="coiled-coil region" evidence="1">
    <location>
        <begin position="80"/>
        <end position="177"/>
    </location>
</feature>
<protein>
    <submittedName>
        <fullName evidence="3">Uncharacterized protein</fullName>
    </submittedName>
</protein>
<evidence type="ECO:0000256" key="2">
    <source>
        <dbReference type="SAM" id="MobiDB-lite"/>
    </source>
</evidence>
<reference evidence="3" key="1">
    <citation type="submission" date="2021-06" db="EMBL/GenBank/DDBJ databases">
        <title>Collection of gut derived symbiotic bacterial strains cultured from healthy donors.</title>
        <authorList>
            <person name="Lin H."/>
            <person name="Littmann E."/>
            <person name="Pamer E.G."/>
        </authorList>
    </citation>
    <scope>NUCLEOTIDE SEQUENCE</scope>
    <source>
        <strain evidence="3">MSK.21.60</strain>
    </source>
</reference>
<accession>A0AAW4N7M5</accession>
<gene>
    <name evidence="3" type="ORF">KSW80_03395</name>
</gene>
<evidence type="ECO:0000256" key="1">
    <source>
        <dbReference type="SAM" id="Coils"/>
    </source>
</evidence>
<feature type="compositionally biased region" description="Basic and acidic residues" evidence="2">
    <location>
        <begin position="297"/>
        <end position="317"/>
    </location>
</feature>
<evidence type="ECO:0000313" key="4">
    <source>
        <dbReference type="Proteomes" id="UP001196316"/>
    </source>
</evidence>
<dbReference type="AlphaFoldDB" id="A0AAW4N7M5"/>
<comment type="caution">
    <text evidence="3">The sequence shown here is derived from an EMBL/GenBank/DDBJ whole genome shotgun (WGS) entry which is preliminary data.</text>
</comment>
<proteinExistence type="predicted"/>
<sequence>MKEAFEGDHSLYYGADDEHYIVYPKVKTLYELCKERNTTAKMQKEKVEDEKGEKQISVSTYLGMIDDVSQKLKIGFEQYIMAKEEEIRKLNEKLASKQRISDSLISENQQLVQNLDEAKKENKQLSRKLDKVQSEKQQLAQGQGEAMAECSMLEYKLEETQAENQKLSKKLDEARDEISCKDITIRRMKKDAERKDTAMQADTSEVKEKFAREMIDSGIRFVKDMKTAIDDSQTFKCMGLLTRMTDDCFGKHEAIHSELKDMIQGIFDSREQVAKEQNEPRPNNVTVEKGGVYNAEVHHQDIHPKVDKRDSLPEADLRGSLPEADLMDSLPRYKRRRFRLEGEDYEWK</sequence>
<name>A0AAW4N7M5_9BACT</name>
<dbReference type="RefSeq" id="WP_217326183.1">
    <property type="nucleotide sequence ID" value="NZ_JAHOEK010000006.1"/>
</dbReference>
<keyword evidence="1" id="KW-0175">Coiled coil</keyword>
<feature type="region of interest" description="Disordered" evidence="2">
    <location>
        <begin position="297"/>
        <end position="323"/>
    </location>
</feature>
<evidence type="ECO:0000313" key="3">
    <source>
        <dbReference type="EMBL" id="MBV3407460.1"/>
    </source>
</evidence>
<organism evidence="3 4">
    <name type="scientific">Segatella copri</name>
    <dbReference type="NCBI Taxonomy" id="165179"/>
    <lineage>
        <taxon>Bacteria</taxon>
        <taxon>Pseudomonadati</taxon>
        <taxon>Bacteroidota</taxon>
        <taxon>Bacteroidia</taxon>
        <taxon>Bacteroidales</taxon>
        <taxon>Prevotellaceae</taxon>
        <taxon>Segatella</taxon>
    </lineage>
</organism>
<dbReference type="EMBL" id="JAHOEP010000007">
    <property type="protein sequence ID" value="MBV3407460.1"/>
    <property type="molecule type" value="Genomic_DNA"/>
</dbReference>